<evidence type="ECO:0000313" key="5">
    <source>
        <dbReference type="Proteomes" id="UP000836402"/>
    </source>
</evidence>
<evidence type="ECO:0000313" key="4">
    <source>
        <dbReference type="Proteomes" id="UP000077671"/>
    </source>
</evidence>
<sequence>MTPPGILAEDPPTFISARAANSLLSENRPTRIQSDALHYLNRLLDELLLLILQSSRSLSSNRIKTDGVLKVLNNNLLAKNAVLEAELELRTYLEGKRAEGAKMPLGLQATSRLDGTESFPVASAYNLLRNRCEVYSTLNDHEDDTAAGDQHIMSAEGRPVATITPGVAIYVTALLEFVGEYILQGMARVIERDNSDEASLIDFRAAVTEDEALSPLYSRLIVCDEIRKRMDAATARRHRKVNGSNQNGADDLSRGVRPETRTVRPWQVPNNSEDMEEATNMRSFGRRTSALLSGPGGSGRPGTAGGTMGLPDRGAASVSGHGPSQDYKRESLQSVFTSAASTTAHGSIGPAGSSMGGSTAVSHGPSDSVTNSSGFARRLSNDGKGFGIFGGKRRGSLRQSSDVAQSGAFGKQLSQEAKPKISLDSGLNAEDDFEALMMSGQTMKVSLTPNRLRTIEVPDKATAAATAATAIKLSQRTRPGTGTLNTDKLREADSNRSGAVSPAPAMVRSASNVSEDAPNPPRPGSRAGQAPAPRPSKIQSPPPSSYRGPGDNASIALGNGAATPTTIFRERDEGLVEEPVTIDSALDNRARTFPRSDSSGPVAVADEDVAAALRAHPPSAHQASASTTSRHSGSPSLDFSRRGTVGGVVRNLFGNKRASKDFGSAGSPSLSATSFRDGPYSNGHADAENVASSVDLHTAPDRSVVQSIAEGGSVGHAAGQSRQYAASLDLQERDEARRASLTRRKEVPSINPAIAERPGTVMGLYGDPESREGSPPSHQQRQEPPSRKVPWSYTRRSSGNLGRRPTFDDRVGRGSTTSVNDPYSSSVDHSNTRAAQLERTGSFTHNPQRDTYGSLPHSVQEPKTPTHAEMLAGSSSAYAAGMVPLALLLDLEQRMKSCTTIAECQALLGTYIEDASAGRLSDLPARIQSSVSTESTRVTRDVEAQAPNDLQTSEDRKDPVVVKVLALPPPAAGPVLAMADEWVLEENTPLWEKHVSIAGWLLDGDSSPVAYSGPQAAEPGVNGQEFRPNGNSASQDHAPSSDGHVDALDGPDRRAASSSPAAWSDLKATLRSSDDVSGSERARRPSAVSTAYSNYKDAEE</sequence>
<feature type="compositionally biased region" description="Polar residues" evidence="1">
    <location>
        <begin position="814"/>
        <end position="851"/>
    </location>
</feature>
<feature type="region of interest" description="Disordered" evidence="1">
    <location>
        <begin position="657"/>
        <end position="686"/>
    </location>
</feature>
<feature type="compositionally biased region" description="Basic and acidic residues" evidence="1">
    <location>
        <begin position="735"/>
        <end position="747"/>
    </location>
</feature>
<feature type="compositionally biased region" description="Polar residues" evidence="1">
    <location>
        <begin position="356"/>
        <end position="374"/>
    </location>
</feature>
<evidence type="ECO:0000313" key="3">
    <source>
        <dbReference type="EMBL" id="KAE8246233.1"/>
    </source>
</evidence>
<reference evidence="2" key="3">
    <citation type="submission" date="2020-10" db="EMBL/GenBank/DDBJ databases">
        <authorList>
            <person name="Sedaghatjoo S."/>
        </authorList>
    </citation>
    <scope>NUCLEOTIDE SEQUENCE</scope>
    <source>
        <strain evidence="2">AZH3</strain>
    </source>
</reference>
<feature type="region of interest" description="Disordered" evidence="1">
    <location>
        <begin position="615"/>
        <end position="642"/>
    </location>
</feature>
<accession>A0A177TQY4</accession>
<name>A0A177TQY4_9BASI</name>
<feature type="compositionally biased region" description="Gly residues" evidence="1">
    <location>
        <begin position="294"/>
        <end position="308"/>
    </location>
</feature>
<keyword evidence="5" id="KW-1185">Reference proteome</keyword>
<feature type="region of interest" description="Disordered" evidence="1">
    <location>
        <begin position="470"/>
        <end position="562"/>
    </location>
</feature>
<dbReference type="Proteomes" id="UP000836402">
    <property type="component" value="Unassembled WGS sequence"/>
</dbReference>
<comment type="caution">
    <text evidence="3">The sequence shown here is derived from an EMBL/GenBank/DDBJ whole genome shotgun (WGS) entry which is preliminary data.</text>
</comment>
<reference evidence="3" key="1">
    <citation type="submission" date="2016-04" db="EMBL/GenBank/DDBJ databases">
        <authorList>
            <person name="Nguyen H.D."/>
            <person name="Kesanakurti P."/>
            <person name="Cullis J."/>
            <person name="Levesque C.A."/>
            <person name="Hambleton S."/>
        </authorList>
    </citation>
    <scope>NUCLEOTIDE SEQUENCE</scope>
    <source>
        <strain evidence="3">DAOMC 238032</strain>
    </source>
</reference>
<feature type="region of interest" description="Disordered" evidence="1">
    <location>
        <begin position="1010"/>
        <end position="1100"/>
    </location>
</feature>
<feature type="compositionally biased region" description="Low complexity" evidence="1">
    <location>
        <begin position="615"/>
        <end position="632"/>
    </location>
</feature>
<feature type="compositionally biased region" description="Polar residues" evidence="1">
    <location>
        <begin position="472"/>
        <end position="486"/>
    </location>
</feature>
<gene>
    <name evidence="3" type="ORF">A4X03_0g7292</name>
    <name evidence="2" type="ORF">JKIAZH3_G4247</name>
</gene>
<dbReference type="EMBL" id="CAJHJG010005719">
    <property type="protein sequence ID" value="CAD6952088.1"/>
    <property type="molecule type" value="Genomic_DNA"/>
</dbReference>
<dbReference type="EMBL" id="LWDD02001671">
    <property type="protein sequence ID" value="KAE8246233.1"/>
    <property type="molecule type" value="Genomic_DNA"/>
</dbReference>
<dbReference type="AlphaFoldDB" id="A0A177TQY4"/>
<evidence type="ECO:0000256" key="1">
    <source>
        <dbReference type="SAM" id="MobiDB-lite"/>
    </source>
</evidence>
<feature type="compositionally biased region" description="Basic and acidic residues" evidence="1">
    <location>
        <begin position="1072"/>
        <end position="1083"/>
    </location>
</feature>
<feature type="region of interest" description="Disordered" evidence="1">
    <location>
        <begin position="735"/>
        <end position="862"/>
    </location>
</feature>
<feature type="region of interest" description="Disordered" evidence="1">
    <location>
        <begin position="234"/>
        <end position="326"/>
    </location>
</feature>
<dbReference type="InterPro" id="IPR009072">
    <property type="entry name" value="Histone-fold"/>
</dbReference>
<feature type="compositionally biased region" description="Basic and acidic residues" evidence="1">
    <location>
        <begin position="251"/>
        <end position="262"/>
    </location>
</feature>
<feature type="region of interest" description="Disordered" evidence="1">
    <location>
        <begin position="343"/>
        <end position="423"/>
    </location>
</feature>
<protein>
    <submittedName>
        <fullName evidence="3">Uncharacterized protein</fullName>
    </submittedName>
</protein>
<proteinExistence type="predicted"/>
<feature type="compositionally biased region" description="Polar residues" evidence="1">
    <location>
        <begin position="1029"/>
        <end position="1038"/>
    </location>
</feature>
<evidence type="ECO:0000313" key="2">
    <source>
        <dbReference type="EMBL" id="CAD6952088.1"/>
    </source>
</evidence>
<dbReference type="Proteomes" id="UP000077671">
    <property type="component" value="Unassembled WGS sequence"/>
</dbReference>
<feature type="compositionally biased region" description="Basic and acidic residues" evidence="1">
    <location>
        <begin position="1043"/>
        <end position="1055"/>
    </location>
</feature>
<reference evidence="3" key="2">
    <citation type="journal article" date="2019" name="IMA Fungus">
        <title>Genome sequencing and comparison of five Tilletia species to identify candidate genes for the detection of regulated species infecting wheat.</title>
        <authorList>
            <person name="Nguyen H.D.T."/>
            <person name="Sultana T."/>
            <person name="Kesanakurti P."/>
            <person name="Hambleton S."/>
        </authorList>
    </citation>
    <scope>NUCLEOTIDE SEQUENCE</scope>
    <source>
        <strain evidence="3">DAOMC 238032</strain>
    </source>
</reference>
<dbReference type="Gene3D" id="1.10.20.10">
    <property type="entry name" value="Histone, subunit A"/>
    <property type="match status" value="1"/>
</dbReference>
<organism evidence="3 4">
    <name type="scientific">Tilletia caries</name>
    <name type="common">wheat bunt fungus</name>
    <dbReference type="NCBI Taxonomy" id="13290"/>
    <lineage>
        <taxon>Eukaryota</taxon>
        <taxon>Fungi</taxon>
        <taxon>Dikarya</taxon>
        <taxon>Basidiomycota</taxon>
        <taxon>Ustilaginomycotina</taxon>
        <taxon>Exobasidiomycetes</taxon>
        <taxon>Tilletiales</taxon>
        <taxon>Tilletiaceae</taxon>
        <taxon>Tilletia</taxon>
    </lineage>
</organism>
<feature type="region of interest" description="Disordered" evidence="1">
    <location>
        <begin position="930"/>
        <end position="955"/>
    </location>
</feature>
<dbReference type="GO" id="GO:0046982">
    <property type="term" value="F:protein heterodimerization activity"/>
    <property type="evidence" value="ECO:0007669"/>
    <property type="project" value="InterPro"/>
</dbReference>